<keyword evidence="4" id="KW-1185">Reference proteome</keyword>
<keyword evidence="1" id="KW-0472">Membrane</keyword>
<protein>
    <recommendedName>
        <fullName evidence="2">7TM GPCR serpentine receptor class x (Srx) domain-containing protein</fullName>
    </recommendedName>
</protein>
<name>A0A0D6LZQ7_9BILA</name>
<evidence type="ECO:0000259" key="2">
    <source>
        <dbReference type="Pfam" id="PF10328"/>
    </source>
</evidence>
<dbReference type="Pfam" id="PF10328">
    <property type="entry name" value="7TM_GPCR_Srx"/>
    <property type="match status" value="1"/>
</dbReference>
<reference evidence="3 4" key="1">
    <citation type="submission" date="2013-05" db="EMBL/GenBank/DDBJ databases">
        <title>Draft genome of the parasitic nematode Anyclostoma ceylanicum.</title>
        <authorList>
            <person name="Mitreva M."/>
        </authorList>
    </citation>
    <scope>NUCLEOTIDE SEQUENCE [LARGE SCALE GENOMIC DNA]</scope>
</reference>
<evidence type="ECO:0000313" key="3">
    <source>
        <dbReference type="EMBL" id="EPB76703.1"/>
    </source>
</evidence>
<feature type="domain" description="7TM GPCR serpentine receptor class x (Srx)" evidence="2">
    <location>
        <begin position="27"/>
        <end position="83"/>
    </location>
</feature>
<gene>
    <name evidence="3" type="ORF">ANCCEY_04213</name>
</gene>
<evidence type="ECO:0000256" key="1">
    <source>
        <dbReference type="SAM" id="Phobius"/>
    </source>
</evidence>
<dbReference type="AlphaFoldDB" id="A0A0D6LZQ7"/>
<dbReference type="InterPro" id="IPR019430">
    <property type="entry name" value="7TM_GPCR_serpentine_rcpt_Srx"/>
</dbReference>
<feature type="transmembrane region" description="Helical" evidence="1">
    <location>
        <begin position="20"/>
        <end position="37"/>
    </location>
</feature>
<keyword evidence="1" id="KW-0812">Transmembrane</keyword>
<sequence>MSSDLTSRNSILVQGDDRGAIGVMAGSVNIAAIFSIYRSSPLHNAFGILCAANLLSDIGFLLPEVFWAAPAEILKRPIASALGNGTVLTAAD</sequence>
<organism evidence="3 4">
    <name type="scientific">Ancylostoma ceylanicum</name>
    <dbReference type="NCBI Taxonomy" id="53326"/>
    <lineage>
        <taxon>Eukaryota</taxon>
        <taxon>Metazoa</taxon>
        <taxon>Ecdysozoa</taxon>
        <taxon>Nematoda</taxon>
        <taxon>Chromadorea</taxon>
        <taxon>Rhabditida</taxon>
        <taxon>Rhabditina</taxon>
        <taxon>Rhabditomorpha</taxon>
        <taxon>Strongyloidea</taxon>
        <taxon>Ancylostomatidae</taxon>
        <taxon>Ancylostomatinae</taxon>
        <taxon>Ancylostoma</taxon>
    </lineage>
</organism>
<evidence type="ECO:0000313" key="4">
    <source>
        <dbReference type="Proteomes" id="UP000054495"/>
    </source>
</evidence>
<accession>A0A0D6LZQ7</accession>
<keyword evidence="1" id="KW-1133">Transmembrane helix</keyword>
<dbReference type="EMBL" id="KE124856">
    <property type="protein sequence ID" value="EPB76703.1"/>
    <property type="molecule type" value="Genomic_DNA"/>
</dbReference>
<dbReference type="Proteomes" id="UP000054495">
    <property type="component" value="Unassembled WGS sequence"/>
</dbReference>
<proteinExistence type="predicted"/>